<dbReference type="SUPFAM" id="SSF88659">
    <property type="entry name" value="Sigma3 and sigma4 domains of RNA polymerase sigma factors"/>
    <property type="match status" value="1"/>
</dbReference>
<feature type="domain" description="RNA polymerase sigma-70 region 2" evidence="6">
    <location>
        <begin position="32"/>
        <end position="99"/>
    </location>
</feature>
<dbReference type="PANTHER" id="PTHR43133:SF8">
    <property type="entry name" value="RNA POLYMERASE SIGMA FACTOR HI_1459-RELATED"/>
    <property type="match status" value="1"/>
</dbReference>
<dbReference type="InterPro" id="IPR013324">
    <property type="entry name" value="RNA_pol_sigma_r3/r4-like"/>
</dbReference>
<dbReference type="SUPFAM" id="SSF88946">
    <property type="entry name" value="Sigma2 domain of RNA polymerase sigma factors"/>
    <property type="match status" value="1"/>
</dbReference>
<reference evidence="8 9" key="1">
    <citation type="journal article" date="2019" name="Nat. Microbiol.">
        <title>Mediterranean grassland soil C-N compound turnover is dependent on rainfall and depth, and is mediated by genomically divergent microorganisms.</title>
        <authorList>
            <person name="Diamond S."/>
            <person name="Andeer P.F."/>
            <person name="Li Z."/>
            <person name="Crits-Christoph A."/>
            <person name="Burstein D."/>
            <person name="Anantharaman K."/>
            <person name="Lane K.R."/>
            <person name="Thomas B.C."/>
            <person name="Pan C."/>
            <person name="Northen T.R."/>
            <person name="Banfield J.F."/>
        </authorList>
    </citation>
    <scope>NUCLEOTIDE SEQUENCE [LARGE SCALE GENOMIC DNA]</scope>
    <source>
        <strain evidence="8">NP_3</strain>
    </source>
</reference>
<dbReference type="Pfam" id="PF04542">
    <property type="entry name" value="Sigma70_r2"/>
    <property type="match status" value="1"/>
</dbReference>
<evidence type="ECO:0000313" key="9">
    <source>
        <dbReference type="Proteomes" id="UP000318509"/>
    </source>
</evidence>
<dbReference type="Gene3D" id="1.10.1740.10">
    <property type="match status" value="1"/>
</dbReference>
<keyword evidence="4" id="KW-0238">DNA-binding</keyword>
<dbReference type="InterPro" id="IPR014284">
    <property type="entry name" value="RNA_pol_sigma-70_dom"/>
</dbReference>
<dbReference type="Pfam" id="PF08281">
    <property type="entry name" value="Sigma70_r4_2"/>
    <property type="match status" value="1"/>
</dbReference>
<dbReference type="NCBIfam" id="TIGR02937">
    <property type="entry name" value="sigma70-ECF"/>
    <property type="match status" value="1"/>
</dbReference>
<comment type="caution">
    <text evidence="8">The sequence shown here is derived from an EMBL/GenBank/DDBJ whole genome shotgun (WGS) entry which is preliminary data.</text>
</comment>
<feature type="domain" description="RNA polymerase sigma factor 70 region 4 type 2" evidence="7">
    <location>
        <begin position="139"/>
        <end position="190"/>
    </location>
</feature>
<protein>
    <submittedName>
        <fullName evidence="8">Sigma-70 family RNA polymerase sigma factor</fullName>
    </submittedName>
</protein>
<organism evidence="8 9">
    <name type="scientific">Candidatus Segetimicrobium genomatis</name>
    <dbReference type="NCBI Taxonomy" id="2569760"/>
    <lineage>
        <taxon>Bacteria</taxon>
        <taxon>Bacillati</taxon>
        <taxon>Candidatus Sysuimicrobiota</taxon>
        <taxon>Candidatus Sysuimicrobiia</taxon>
        <taxon>Candidatus Sysuimicrobiales</taxon>
        <taxon>Candidatus Segetimicrobiaceae</taxon>
        <taxon>Candidatus Segetimicrobium</taxon>
    </lineage>
</organism>
<proteinExistence type="inferred from homology"/>
<keyword evidence="2" id="KW-0805">Transcription regulation</keyword>
<dbReference type="EMBL" id="VBAK01000154">
    <property type="protein sequence ID" value="TMI87574.1"/>
    <property type="molecule type" value="Genomic_DNA"/>
</dbReference>
<dbReference type="GO" id="GO:0016987">
    <property type="term" value="F:sigma factor activity"/>
    <property type="evidence" value="ECO:0007669"/>
    <property type="project" value="UniProtKB-KW"/>
</dbReference>
<dbReference type="InterPro" id="IPR007627">
    <property type="entry name" value="RNA_pol_sigma70_r2"/>
</dbReference>
<dbReference type="InterPro" id="IPR013325">
    <property type="entry name" value="RNA_pol_sigma_r2"/>
</dbReference>
<dbReference type="PANTHER" id="PTHR43133">
    <property type="entry name" value="RNA POLYMERASE ECF-TYPE SIGMA FACTO"/>
    <property type="match status" value="1"/>
</dbReference>
<sequence>MDRPAVMAPMARSSAVRADHYTREELAHYEAIVQRYARHVYNIAYRMAGNEADARDLVQEAFLRVYRALRRVEPDAPLERWLYRIVSNLHIDLLRKRPRTRVESLDAPVETARGEVSREIADLESSPEAILDREQLDAAIQRALGTLPQELRLVVVLSDIEGLAYEEIATMLRIPLGTVKSRLHRARQALQQRLRPYVEARRRGWEG</sequence>
<dbReference type="GO" id="GO:0006352">
    <property type="term" value="P:DNA-templated transcription initiation"/>
    <property type="evidence" value="ECO:0007669"/>
    <property type="project" value="InterPro"/>
</dbReference>
<evidence type="ECO:0000256" key="3">
    <source>
        <dbReference type="ARBA" id="ARBA00023082"/>
    </source>
</evidence>
<evidence type="ECO:0000259" key="6">
    <source>
        <dbReference type="Pfam" id="PF04542"/>
    </source>
</evidence>
<name>A0A537JVS0_9BACT</name>
<keyword evidence="5" id="KW-0804">Transcription</keyword>
<dbReference type="Gene3D" id="1.10.10.10">
    <property type="entry name" value="Winged helix-like DNA-binding domain superfamily/Winged helix DNA-binding domain"/>
    <property type="match status" value="1"/>
</dbReference>
<evidence type="ECO:0000256" key="1">
    <source>
        <dbReference type="ARBA" id="ARBA00010641"/>
    </source>
</evidence>
<dbReference type="GO" id="GO:0003677">
    <property type="term" value="F:DNA binding"/>
    <property type="evidence" value="ECO:0007669"/>
    <property type="project" value="UniProtKB-KW"/>
</dbReference>
<dbReference type="InterPro" id="IPR039425">
    <property type="entry name" value="RNA_pol_sigma-70-like"/>
</dbReference>
<gene>
    <name evidence="8" type="ORF">E6H00_15215</name>
</gene>
<evidence type="ECO:0000259" key="7">
    <source>
        <dbReference type="Pfam" id="PF08281"/>
    </source>
</evidence>
<evidence type="ECO:0000313" key="8">
    <source>
        <dbReference type="EMBL" id="TMI87574.1"/>
    </source>
</evidence>
<comment type="similarity">
    <text evidence="1">Belongs to the sigma-70 factor family. ECF subfamily.</text>
</comment>
<keyword evidence="3" id="KW-0731">Sigma factor</keyword>
<dbReference type="AlphaFoldDB" id="A0A537JVS0"/>
<evidence type="ECO:0000256" key="4">
    <source>
        <dbReference type="ARBA" id="ARBA00023125"/>
    </source>
</evidence>
<dbReference type="InterPro" id="IPR036388">
    <property type="entry name" value="WH-like_DNA-bd_sf"/>
</dbReference>
<evidence type="ECO:0000256" key="2">
    <source>
        <dbReference type="ARBA" id="ARBA00023015"/>
    </source>
</evidence>
<dbReference type="InterPro" id="IPR013249">
    <property type="entry name" value="RNA_pol_sigma70_r4_t2"/>
</dbReference>
<accession>A0A537JVS0</accession>
<dbReference type="CDD" id="cd06171">
    <property type="entry name" value="Sigma70_r4"/>
    <property type="match status" value="1"/>
</dbReference>
<evidence type="ECO:0000256" key="5">
    <source>
        <dbReference type="ARBA" id="ARBA00023163"/>
    </source>
</evidence>
<dbReference type="Proteomes" id="UP000318509">
    <property type="component" value="Unassembled WGS sequence"/>
</dbReference>